<evidence type="ECO:0000259" key="3">
    <source>
        <dbReference type="SMART" id="SM00563"/>
    </source>
</evidence>
<dbReference type="EMBL" id="CALTRL010005878">
    <property type="protein sequence ID" value="CAH7687469.1"/>
    <property type="molecule type" value="Genomic_DNA"/>
</dbReference>
<feature type="compositionally biased region" description="Low complexity" evidence="1">
    <location>
        <begin position="106"/>
        <end position="142"/>
    </location>
</feature>
<evidence type="ECO:0000313" key="5">
    <source>
        <dbReference type="Proteomes" id="UP001153365"/>
    </source>
</evidence>
<dbReference type="AlphaFoldDB" id="A0AAV0BLW9"/>
<dbReference type="Proteomes" id="UP001153365">
    <property type="component" value="Unassembled WGS sequence"/>
</dbReference>
<dbReference type="PANTHER" id="PTHR31605:SF0">
    <property type="entry name" value="GLYCEROL-3-PHOSPHATE O-ACYLTRANSFERASE 1"/>
    <property type="match status" value="1"/>
</dbReference>
<keyword evidence="2" id="KW-1133">Transmembrane helix</keyword>
<feature type="domain" description="Phospholipid/glycerol acyltransferase" evidence="3">
    <location>
        <begin position="292"/>
        <end position="533"/>
    </location>
</feature>
<keyword evidence="2" id="KW-0812">Transmembrane</keyword>
<dbReference type="InterPro" id="IPR002123">
    <property type="entry name" value="Plipid/glycerol_acylTrfase"/>
</dbReference>
<feature type="compositionally biased region" description="Low complexity" evidence="1">
    <location>
        <begin position="920"/>
        <end position="933"/>
    </location>
</feature>
<feature type="compositionally biased region" description="Basic and acidic residues" evidence="1">
    <location>
        <begin position="153"/>
        <end position="164"/>
    </location>
</feature>
<proteinExistence type="predicted"/>
<dbReference type="GO" id="GO:0008654">
    <property type="term" value="P:phospholipid biosynthetic process"/>
    <property type="evidence" value="ECO:0007669"/>
    <property type="project" value="TreeGrafter"/>
</dbReference>
<name>A0AAV0BLW9_PHAPC</name>
<dbReference type="PANTHER" id="PTHR31605">
    <property type="entry name" value="GLYCEROL-3-PHOSPHATE O-ACYLTRANSFERASE 1"/>
    <property type="match status" value="1"/>
</dbReference>
<feature type="region of interest" description="Disordered" evidence="1">
    <location>
        <begin position="1"/>
        <end position="49"/>
    </location>
</feature>
<dbReference type="InterPro" id="IPR052744">
    <property type="entry name" value="GPAT/DAPAT"/>
</dbReference>
<feature type="transmembrane region" description="Helical" evidence="2">
    <location>
        <begin position="733"/>
        <end position="752"/>
    </location>
</feature>
<protein>
    <recommendedName>
        <fullName evidence="3">Phospholipid/glycerol acyltransferase domain-containing protein</fullName>
    </recommendedName>
</protein>
<accession>A0AAV0BLW9</accession>
<feature type="compositionally biased region" description="Basic residues" evidence="1">
    <location>
        <begin position="966"/>
        <end position="975"/>
    </location>
</feature>
<dbReference type="GO" id="GO:0016287">
    <property type="term" value="F:glycerone-phosphate O-acyltransferase activity"/>
    <property type="evidence" value="ECO:0007669"/>
    <property type="project" value="TreeGrafter"/>
</dbReference>
<feature type="region of interest" description="Disordered" evidence="1">
    <location>
        <begin position="958"/>
        <end position="1016"/>
    </location>
</feature>
<feature type="compositionally biased region" description="Low complexity" evidence="1">
    <location>
        <begin position="976"/>
        <end position="1006"/>
    </location>
</feature>
<feature type="transmembrane region" description="Helical" evidence="2">
    <location>
        <begin position="764"/>
        <end position="784"/>
    </location>
</feature>
<feature type="region of interest" description="Disordered" evidence="1">
    <location>
        <begin position="916"/>
        <end position="943"/>
    </location>
</feature>
<reference evidence="4" key="1">
    <citation type="submission" date="2022-06" db="EMBL/GenBank/DDBJ databases">
        <authorList>
            <consortium name="SYNGENTA / RWTH Aachen University"/>
        </authorList>
    </citation>
    <scope>NUCLEOTIDE SEQUENCE</scope>
</reference>
<dbReference type="CDD" id="cd07992">
    <property type="entry name" value="LPLAT_AAK14816-like"/>
    <property type="match status" value="1"/>
</dbReference>
<feature type="compositionally biased region" description="Polar residues" evidence="1">
    <location>
        <begin position="1"/>
        <end position="13"/>
    </location>
</feature>
<keyword evidence="5" id="KW-1185">Reference proteome</keyword>
<dbReference type="SUPFAM" id="SSF69593">
    <property type="entry name" value="Glycerol-3-phosphate (1)-acyltransferase"/>
    <property type="match status" value="2"/>
</dbReference>
<dbReference type="GO" id="GO:0004366">
    <property type="term" value="F:glycerol-3-phosphate O-acyltransferase activity"/>
    <property type="evidence" value="ECO:0007669"/>
    <property type="project" value="TreeGrafter"/>
</dbReference>
<dbReference type="SMART" id="SM00563">
    <property type="entry name" value="PlsC"/>
    <property type="match status" value="1"/>
</dbReference>
<comment type="caution">
    <text evidence="4">The sequence shown here is derived from an EMBL/GenBank/DDBJ whole genome shotgun (WGS) entry which is preliminary data.</text>
</comment>
<keyword evidence="2" id="KW-0472">Membrane</keyword>
<evidence type="ECO:0000256" key="2">
    <source>
        <dbReference type="SAM" id="Phobius"/>
    </source>
</evidence>
<evidence type="ECO:0000313" key="4">
    <source>
        <dbReference type="EMBL" id="CAH7687469.1"/>
    </source>
</evidence>
<gene>
    <name evidence="4" type="ORF">PPACK8108_LOCUS22256</name>
</gene>
<feature type="region of interest" description="Disordered" evidence="1">
    <location>
        <begin position="105"/>
        <end position="193"/>
    </location>
</feature>
<evidence type="ECO:0000256" key="1">
    <source>
        <dbReference type="SAM" id="MobiDB-lite"/>
    </source>
</evidence>
<sequence>MDQKSSNNTQATELSAPPTDHTHDEIHETTATNGSDTQQLATAVINPHQPGLIATATATATASSSSSSSSSSQLEHSSSSVIINHLNLLNSSNLNLYHIPTPPLTPNSSSSLSSTQSPSSPSTTPTSSSSSSASSPPSSQQTKLNINSNPLDKSLRSSSEKEQSDLNILSSIDPNRRLSHSNPPSQPLISSIPQSIKPSLQDTLDDLRSLLKTFRKILPLRNRLARFIPKLILNLSRSCVCYIARMLHSRNLLASNVVYDLAILLLKLVINLFFREIKPRGSHKIPSKGPLIFVAAPHHNQFLDPVILMSEVRAAEGARRVSFLTAEKSMKRPFIGLVARVMQSISVTRAADNAEKGSGSIYLLNPEADDLVKNQSNDPSDLTIIYGQCTKFSVEFAPKKQIMLPKSLGFATAEVVEVIDDSRLRVKKPFPSKACEVLREQGSLIQKTKSINDVQVTGVSFKVLPYIDQTTMYGKVYDKLKNGGCLGIFPEGGSHDRTDLLPLKAGVSIMALGAMSAVPDITVRIVPVGLSYFHPHRFRSRAVVEFGDPIEIPQNLVRDFEKGNEDKRAAIGKVMELVYDGLKSVTVQAPDYDTLQVIQAARRLYRPPDRHVSLATVVELNKRFITGYLRYKDEPRVQALKEKTLEYNKALSYLGLKDHQVEKVNRRWWKSLILLFFRAGLVTGWGVLALPGVVLNAPMFICASVISRKKAKEALEASTVKIAGRDVLATWKVLVSLGLAPPLYITYVAIAVTFSLKYNVLRKYVLWTPLAMLIALPSIGYSALKFGEVGMDVYKSLRPLLLSILGDKKQLERVRKMRTELQEELHSVIEEYAPKIWENFQQFRIHHQPSADYGPRLITANGNNNSSSGLRTSKSSDLINHPLNWLDERLFGWSQYDLRQSSENRHERRTDKRVIHGYNELSESSECSDRSGSCYESDMEEDGDYDSVVGMLSRFTGASYNGNGARSRRSSRTSRSRSQLSLREYSVTSSPRQSSPPNSQSQDYSPTLTTNRRRKV</sequence>
<organism evidence="4 5">
    <name type="scientific">Phakopsora pachyrhizi</name>
    <name type="common">Asian soybean rust disease fungus</name>
    <dbReference type="NCBI Taxonomy" id="170000"/>
    <lineage>
        <taxon>Eukaryota</taxon>
        <taxon>Fungi</taxon>
        <taxon>Dikarya</taxon>
        <taxon>Basidiomycota</taxon>
        <taxon>Pucciniomycotina</taxon>
        <taxon>Pucciniomycetes</taxon>
        <taxon>Pucciniales</taxon>
        <taxon>Phakopsoraceae</taxon>
        <taxon>Phakopsora</taxon>
    </lineage>
</organism>
<feature type="transmembrane region" description="Helical" evidence="2">
    <location>
        <begin position="257"/>
        <end position="274"/>
    </location>
</feature>